<feature type="transmembrane region" description="Helical" evidence="8">
    <location>
        <begin position="237"/>
        <end position="257"/>
    </location>
</feature>
<protein>
    <submittedName>
        <fullName evidence="11">Acyltransferase family protein</fullName>
    </submittedName>
</protein>
<dbReference type="InterPro" id="IPR002656">
    <property type="entry name" value="Acyl_transf_3_dom"/>
</dbReference>
<dbReference type="PANTHER" id="PTHR23028">
    <property type="entry name" value="ACETYLTRANSFERASE"/>
    <property type="match status" value="1"/>
</dbReference>
<dbReference type="InterPro" id="IPR036514">
    <property type="entry name" value="SGNH_hydro_sf"/>
</dbReference>
<feature type="transmembrane region" description="Helical" evidence="8">
    <location>
        <begin position="166"/>
        <end position="189"/>
    </location>
</feature>
<feature type="transmembrane region" description="Helical" evidence="8">
    <location>
        <begin position="367"/>
        <end position="389"/>
    </location>
</feature>
<evidence type="ECO:0000256" key="4">
    <source>
        <dbReference type="ARBA" id="ARBA00022692"/>
    </source>
</evidence>
<dbReference type="SUPFAM" id="SSF52266">
    <property type="entry name" value="SGNH hydrolase"/>
    <property type="match status" value="1"/>
</dbReference>
<evidence type="ECO:0000313" key="13">
    <source>
        <dbReference type="Proteomes" id="UP000435423"/>
    </source>
</evidence>
<feature type="transmembrane region" description="Helical" evidence="8">
    <location>
        <begin position="296"/>
        <end position="314"/>
    </location>
</feature>
<name>A0A6I4RCF5_9STRE</name>
<feature type="transmembrane region" description="Helical" evidence="8">
    <location>
        <begin position="70"/>
        <end position="90"/>
    </location>
</feature>
<keyword evidence="6 8" id="KW-0472">Membrane</keyword>
<feature type="transmembrane region" description="Helical" evidence="8">
    <location>
        <begin position="326"/>
        <end position="346"/>
    </location>
</feature>
<sequence length="599" mass="67997">MRIKWFSTIRVIGMLFVLLYHFYISFFPGGFVGVDLFFTLSGYLTTALFLDEYKKQQTIDFKRFFQRRFYRIFPPVAFTLLITTPLALLIRNDFIAGIGRQIMATLGFMTNFFELLSGSSYENQFTPHLFLHTWSLGIEVQFYLLWALIIWGITRFAKTIGHVRGMVFLTSGFLFLTSFLTMFVSSFFVTSFSTIYFATWTHIFPFFLGSILASLTGLNTLTRPFEKVIANWDIKRALSVIAGALAVEVLLLLILPFDSIWTYLIGFLLSSLATATMIYGARVLHEKTEHIKEPAILLSLSNISYGIYLFHWPFYTIFSQLVNHTLAVLLTLVCSILFASISFYLLEPYLAGKNSSFFHINIDLKPYTKWIWGTVAALSLALLGISLFAPKLGNFERESLVNNLYQAQRQMTATRSAAENAQATNYNVEKGTTIIGDSVSVRASEGIQSLLPTAQLDGAVSRNLSEADNLVQLYQNSHSLKENVVIALGTNTSENYQELLDELIEHFPKGHRLIFVTPYDGNHASEQALTYQIGQYERQLAKKYDYISIADWYQVSKENPHIWTNTDLVHFNLATDGAILFAQTIQSALEQADNQPVKP</sequence>
<dbReference type="PANTHER" id="PTHR23028:SF53">
    <property type="entry name" value="ACYL_TRANSF_3 DOMAIN-CONTAINING PROTEIN"/>
    <property type="match status" value="1"/>
</dbReference>
<dbReference type="Gene3D" id="3.40.50.1110">
    <property type="entry name" value="SGNH hydrolase"/>
    <property type="match status" value="1"/>
</dbReference>
<evidence type="ECO:0000256" key="6">
    <source>
        <dbReference type="ARBA" id="ARBA00023136"/>
    </source>
</evidence>
<keyword evidence="2" id="KW-1003">Cell membrane</keyword>
<dbReference type="EMBL" id="WLCG01000007">
    <property type="protein sequence ID" value="MTB64461.1"/>
    <property type="molecule type" value="Genomic_DNA"/>
</dbReference>
<reference evidence="10 12" key="2">
    <citation type="submission" date="2019-11" db="EMBL/GenBank/DDBJ databases">
        <title>Streptococcis sp. isolated from the respiratory tract of Marmot.</title>
        <authorList>
            <person name="Zhang G."/>
        </authorList>
    </citation>
    <scope>NUCLEOTIDE SEQUENCE [LARGE SCALE GENOMIC DNA]</scope>
    <source>
        <strain evidence="10">Zg-86</strain>
        <strain evidence="12">zg-86</strain>
    </source>
</reference>
<dbReference type="Proteomes" id="UP000435060">
    <property type="component" value="Unassembled WGS sequence"/>
</dbReference>
<reference evidence="11 13" key="1">
    <citation type="submission" date="2019-10" db="EMBL/GenBank/DDBJ databases">
        <title>Streptococcis sp, isolated from the respiratory tract of Marmot.</title>
        <authorList>
            <person name="Zhang G."/>
        </authorList>
    </citation>
    <scope>NUCLEOTIDE SEQUENCE [LARGE SCALE GENOMIC DNA]</scope>
    <source>
        <strain evidence="13">zg-70</strain>
        <strain evidence="11">Zg-70</strain>
    </source>
</reference>
<evidence type="ECO:0000313" key="12">
    <source>
        <dbReference type="Proteomes" id="UP000435060"/>
    </source>
</evidence>
<dbReference type="GO" id="GO:0005886">
    <property type="term" value="C:plasma membrane"/>
    <property type="evidence" value="ECO:0007669"/>
    <property type="project" value="UniProtKB-SubCell"/>
</dbReference>
<dbReference type="GO" id="GO:0016747">
    <property type="term" value="F:acyltransferase activity, transferring groups other than amino-acyl groups"/>
    <property type="evidence" value="ECO:0007669"/>
    <property type="project" value="InterPro"/>
</dbReference>
<evidence type="ECO:0000313" key="10">
    <source>
        <dbReference type="EMBL" id="MTB64461.1"/>
    </source>
</evidence>
<evidence type="ECO:0000256" key="8">
    <source>
        <dbReference type="SAM" id="Phobius"/>
    </source>
</evidence>
<dbReference type="Proteomes" id="UP000435423">
    <property type="component" value="Unassembled WGS sequence"/>
</dbReference>
<dbReference type="Pfam" id="PF01757">
    <property type="entry name" value="Acyl_transf_3"/>
    <property type="match status" value="1"/>
</dbReference>
<evidence type="ECO:0000256" key="3">
    <source>
        <dbReference type="ARBA" id="ARBA00022679"/>
    </source>
</evidence>
<evidence type="ECO:0000256" key="2">
    <source>
        <dbReference type="ARBA" id="ARBA00022475"/>
    </source>
</evidence>
<keyword evidence="3" id="KW-0808">Transferase</keyword>
<feature type="transmembrane region" description="Helical" evidence="8">
    <location>
        <begin position="263"/>
        <end position="284"/>
    </location>
</feature>
<organism evidence="11 13">
    <name type="scientific">Streptococcus zhangguiae</name>
    <dbReference type="NCBI Taxonomy" id="2664091"/>
    <lineage>
        <taxon>Bacteria</taxon>
        <taxon>Bacillati</taxon>
        <taxon>Bacillota</taxon>
        <taxon>Bacilli</taxon>
        <taxon>Lactobacillales</taxon>
        <taxon>Streptococcaceae</taxon>
        <taxon>Streptococcus</taxon>
    </lineage>
</organism>
<accession>A0A6I4RCF5</accession>
<feature type="transmembrane region" description="Helical" evidence="8">
    <location>
        <begin position="7"/>
        <end position="24"/>
    </location>
</feature>
<keyword evidence="7 11" id="KW-0012">Acyltransferase</keyword>
<evidence type="ECO:0000256" key="1">
    <source>
        <dbReference type="ARBA" id="ARBA00004651"/>
    </source>
</evidence>
<evidence type="ECO:0000256" key="7">
    <source>
        <dbReference type="ARBA" id="ARBA00023315"/>
    </source>
</evidence>
<feature type="domain" description="Acyltransferase 3" evidence="9">
    <location>
        <begin position="4"/>
        <end position="341"/>
    </location>
</feature>
<proteinExistence type="predicted"/>
<evidence type="ECO:0000313" key="11">
    <source>
        <dbReference type="EMBL" id="MWV56448.1"/>
    </source>
</evidence>
<dbReference type="InterPro" id="IPR050879">
    <property type="entry name" value="Acyltransferase_3"/>
</dbReference>
<keyword evidence="5 8" id="KW-1133">Transmembrane helix</keyword>
<comment type="subcellular location">
    <subcellularLocation>
        <location evidence="1">Cell membrane</location>
        <topology evidence="1">Multi-pass membrane protein</topology>
    </subcellularLocation>
</comment>
<evidence type="ECO:0000256" key="5">
    <source>
        <dbReference type="ARBA" id="ARBA00022989"/>
    </source>
</evidence>
<keyword evidence="12" id="KW-1185">Reference proteome</keyword>
<evidence type="ECO:0000259" key="9">
    <source>
        <dbReference type="Pfam" id="PF01757"/>
    </source>
</evidence>
<dbReference type="AlphaFoldDB" id="A0A6I4RCF5"/>
<dbReference type="RefSeq" id="WP_154608509.1">
    <property type="nucleotide sequence ID" value="NZ_CP072115.1"/>
</dbReference>
<keyword evidence="4 8" id="KW-0812">Transmembrane</keyword>
<dbReference type="EMBL" id="WUBJ01000006">
    <property type="protein sequence ID" value="MWV56448.1"/>
    <property type="molecule type" value="Genomic_DNA"/>
</dbReference>
<feature type="transmembrane region" description="Helical" evidence="8">
    <location>
        <begin position="129"/>
        <end position="154"/>
    </location>
</feature>
<comment type="caution">
    <text evidence="11">The sequence shown here is derived from an EMBL/GenBank/DDBJ whole genome shotgun (WGS) entry which is preliminary data.</text>
</comment>
<feature type="transmembrane region" description="Helical" evidence="8">
    <location>
        <begin position="195"/>
        <end position="216"/>
    </location>
</feature>
<feature type="transmembrane region" description="Helical" evidence="8">
    <location>
        <begin position="30"/>
        <end position="50"/>
    </location>
</feature>
<dbReference type="GO" id="GO:0009103">
    <property type="term" value="P:lipopolysaccharide biosynthetic process"/>
    <property type="evidence" value="ECO:0007669"/>
    <property type="project" value="TreeGrafter"/>
</dbReference>
<gene>
    <name evidence="10" type="ORF">GGG87_05590</name>
    <name evidence="11" type="ORF">GGH11_05625</name>
</gene>